<sequence>MAAPLPSPYPAPHFPPLSTPAPRSPDPPLLNPPASPQTPTIRNRAADGPLQRANGILLSFHADGLVHLQGPGEQGVHRDCVNIHAGVYNWGQFGEGAVAGMGGSKEGEGVQGVQKEGEGIQGQQVKCSEERGIEE</sequence>
<dbReference type="Proteomes" id="UP000785679">
    <property type="component" value="Unassembled WGS sequence"/>
</dbReference>
<evidence type="ECO:0000256" key="1">
    <source>
        <dbReference type="SAM" id="MobiDB-lite"/>
    </source>
</evidence>
<comment type="caution">
    <text evidence="2">The sequence shown here is derived from an EMBL/GenBank/DDBJ whole genome shotgun (WGS) entry which is preliminary data.</text>
</comment>
<reference evidence="2" key="1">
    <citation type="submission" date="2019-06" db="EMBL/GenBank/DDBJ databases">
        <authorList>
            <person name="Zheng W."/>
        </authorList>
    </citation>
    <scope>NUCLEOTIDE SEQUENCE</scope>
    <source>
        <strain evidence="2">QDHG01</strain>
    </source>
</reference>
<evidence type="ECO:0000313" key="2">
    <source>
        <dbReference type="EMBL" id="TNV86222.1"/>
    </source>
</evidence>
<feature type="region of interest" description="Disordered" evidence="1">
    <location>
        <begin position="1"/>
        <end position="49"/>
    </location>
</feature>
<dbReference type="EMBL" id="RRYP01001232">
    <property type="protein sequence ID" value="TNV86222.1"/>
    <property type="molecule type" value="Genomic_DNA"/>
</dbReference>
<gene>
    <name evidence="2" type="ORF">FGO68_gene1505</name>
</gene>
<dbReference type="AlphaFoldDB" id="A0A8J8T8C0"/>
<accession>A0A8J8T8C0</accession>
<evidence type="ECO:0000313" key="3">
    <source>
        <dbReference type="Proteomes" id="UP000785679"/>
    </source>
</evidence>
<keyword evidence="3" id="KW-1185">Reference proteome</keyword>
<protein>
    <submittedName>
        <fullName evidence="2">Uncharacterized protein</fullName>
    </submittedName>
</protein>
<organism evidence="2 3">
    <name type="scientific">Halteria grandinella</name>
    <dbReference type="NCBI Taxonomy" id="5974"/>
    <lineage>
        <taxon>Eukaryota</taxon>
        <taxon>Sar</taxon>
        <taxon>Alveolata</taxon>
        <taxon>Ciliophora</taxon>
        <taxon>Intramacronucleata</taxon>
        <taxon>Spirotrichea</taxon>
        <taxon>Stichotrichia</taxon>
        <taxon>Sporadotrichida</taxon>
        <taxon>Halteriidae</taxon>
        <taxon>Halteria</taxon>
    </lineage>
</organism>
<feature type="region of interest" description="Disordered" evidence="1">
    <location>
        <begin position="102"/>
        <end position="135"/>
    </location>
</feature>
<proteinExistence type="predicted"/>
<feature type="compositionally biased region" description="Pro residues" evidence="1">
    <location>
        <begin position="1"/>
        <end position="36"/>
    </location>
</feature>
<name>A0A8J8T8C0_HALGN</name>